<name>A0AAV0N1H2_9ROSI</name>
<feature type="compositionally biased region" description="Basic and acidic residues" evidence="2">
    <location>
        <begin position="457"/>
        <end position="469"/>
    </location>
</feature>
<dbReference type="AlphaFoldDB" id="A0AAV0N1H2"/>
<dbReference type="PANTHER" id="PTHR47747:SF2">
    <property type="entry name" value="RIBONUCLEASE P PROTEIN SUBUNIT P38-LIKE PROTEIN"/>
    <property type="match status" value="1"/>
</dbReference>
<feature type="coiled-coil region" evidence="1">
    <location>
        <begin position="75"/>
        <end position="212"/>
    </location>
</feature>
<protein>
    <submittedName>
        <fullName evidence="3">Uncharacterized protein</fullName>
    </submittedName>
</protein>
<evidence type="ECO:0000313" key="3">
    <source>
        <dbReference type="EMBL" id="CAI0452461.1"/>
    </source>
</evidence>
<dbReference type="PANTHER" id="PTHR47747">
    <property type="entry name" value="RIBONUCLEASE P PROTEIN SUBUNIT P38-LIKE PROTEIN"/>
    <property type="match status" value="1"/>
</dbReference>
<feature type="compositionally biased region" description="Basic and acidic residues" evidence="2">
    <location>
        <begin position="12"/>
        <end position="22"/>
    </location>
</feature>
<keyword evidence="1" id="KW-0175">Coiled coil</keyword>
<reference evidence="3" key="1">
    <citation type="submission" date="2022-08" db="EMBL/GenBank/DDBJ databases">
        <authorList>
            <person name="Gutierrez-Valencia J."/>
        </authorList>
    </citation>
    <scope>NUCLEOTIDE SEQUENCE</scope>
</reference>
<proteinExistence type="predicted"/>
<organism evidence="3 4">
    <name type="scientific">Linum tenue</name>
    <dbReference type="NCBI Taxonomy" id="586396"/>
    <lineage>
        <taxon>Eukaryota</taxon>
        <taxon>Viridiplantae</taxon>
        <taxon>Streptophyta</taxon>
        <taxon>Embryophyta</taxon>
        <taxon>Tracheophyta</taxon>
        <taxon>Spermatophyta</taxon>
        <taxon>Magnoliopsida</taxon>
        <taxon>eudicotyledons</taxon>
        <taxon>Gunneridae</taxon>
        <taxon>Pentapetalae</taxon>
        <taxon>rosids</taxon>
        <taxon>fabids</taxon>
        <taxon>Malpighiales</taxon>
        <taxon>Linaceae</taxon>
        <taxon>Linum</taxon>
    </lineage>
</organism>
<dbReference type="EMBL" id="CAMGYJ010000007">
    <property type="protein sequence ID" value="CAI0452461.1"/>
    <property type="molecule type" value="Genomic_DNA"/>
</dbReference>
<feature type="region of interest" description="Disordered" evidence="2">
    <location>
        <begin position="587"/>
        <end position="613"/>
    </location>
</feature>
<feature type="coiled-coil region" evidence="1">
    <location>
        <begin position="388"/>
        <end position="429"/>
    </location>
</feature>
<feature type="coiled-coil region" evidence="1">
    <location>
        <begin position="22"/>
        <end position="49"/>
    </location>
</feature>
<feature type="region of interest" description="Disordered" evidence="2">
    <location>
        <begin position="1"/>
        <end position="22"/>
    </location>
</feature>
<feature type="compositionally biased region" description="Polar residues" evidence="2">
    <location>
        <begin position="471"/>
        <end position="482"/>
    </location>
</feature>
<evidence type="ECO:0000313" key="4">
    <source>
        <dbReference type="Proteomes" id="UP001154282"/>
    </source>
</evidence>
<evidence type="ECO:0000256" key="1">
    <source>
        <dbReference type="SAM" id="Coils"/>
    </source>
</evidence>
<feature type="compositionally biased region" description="Basic and acidic residues" evidence="2">
    <location>
        <begin position="602"/>
        <end position="613"/>
    </location>
</feature>
<feature type="region of interest" description="Disordered" evidence="2">
    <location>
        <begin position="457"/>
        <end position="490"/>
    </location>
</feature>
<evidence type="ECO:0000256" key="2">
    <source>
        <dbReference type="SAM" id="MobiDB-lite"/>
    </source>
</evidence>
<gene>
    <name evidence="3" type="ORF">LITE_LOCUS31231</name>
</gene>
<keyword evidence="4" id="KW-1185">Reference proteome</keyword>
<accession>A0AAV0N1H2</accession>
<feature type="compositionally biased region" description="Acidic residues" evidence="2">
    <location>
        <begin position="1"/>
        <end position="11"/>
    </location>
</feature>
<comment type="caution">
    <text evidence="3">The sequence shown here is derived from an EMBL/GenBank/DDBJ whole genome shotgun (WGS) entry which is preliminary data.</text>
</comment>
<dbReference type="Proteomes" id="UP001154282">
    <property type="component" value="Unassembled WGS sequence"/>
</dbReference>
<sequence length="706" mass="81193">MGDVVNSDDGEREAAESDERHQHLLLGKLKAAEMEIEELKQMRKEDGKANEKVVGIFASQEQTWFIERKKLRLHIGALMNQLNLFQNEKEQAISELHDKIGEMEGLLQAKDKAFEEEENKRKELEEKLTRVEHLAEELRESMRREAQEHSADLWKHKTAFLELVSNQRQVEAEMGRLVRQLEVKRQELNSAMEQKEESAAEVVKLRMDLEQKEKILSAILRRMKADVSDKQMLVKEVRVSKARRKQAELETERWRAAAAASETRHEKKQHSLRSMFANARQDDDGLTKGRSSHSSDNYVIEYENPEFLNDPDMASSPFPDDYSPVGRAAELADVRRLEGWIRMEAARYAEAIEKRHHVEIDAFVEQLRLKDEKLEAFRRKFLSTQIESNRLQSHLESLNQELSRLRHENMKLEASLLQSKEEVSCLQQQATRSQSEQQSLVTISNQPKNGEMVVVESPEKEFEEEKHVTEQGPTNNEGSPSSMEEIESVKSLATTSNALVISTNGSSNNPWRMDLHALGVSYKIKRLKQQLLMLERLTGKQESSEEDSGDQDNGVKDFLMLISLLNRQISRYQTLQAKTDELCQRMHDSDVETSSSSSSSSSKREERSKGEMKRMEHYLEETFQVQRYMVSTGQKLMDVQSKIGSGFVEVPEELNKSGGTINIRRFADNVKALLQEVQRGLEVRIARIIGDLEGTLACQGMIRLRR</sequence>